<keyword evidence="3" id="KW-0813">Transport</keyword>
<dbReference type="Pfam" id="PF01459">
    <property type="entry name" value="Porin_3"/>
    <property type="match status" value="1"/>
</dbReference>
<evidence type="ECO:0000313" key="5">
    <source>
        <dbReference type="Proteomes" id="UP000002866"/>
    </source>
</evidence>
<keyword evidence="2" id="KW-1134">Transmembrane beta strand</keyword>
<dbReference type="Gene3D" id="2.40.160.10">
    <property type="entry name" value="Porin"/>
    <property type="match status" value="1"/>
</dbReference>
<comment type="similarity">
    <text evidence="1">Belongs to the eukaryotic mitochondrial porin family.</text>
</comment>
<dbReference type="eggNOG" id="KOG3126">
    <property type="taxonomic scope" value="Eukaryota"/>
</dbReference>
<evidence type="ECO:0000256" key="1">
    <source>
        <dbReference type="ARBA" id="ARBA00007780"/>
    </source>
</evidence>
<keyword evidence="2" id="KW-0812">Transmembrane</keyword>
<dbReference type="PANTHER" id="PTHR11743:SF70">
    <property type="entry name" value="GH26960P-RELATED"/>
    <property type="match status" value="1"/>
</dbReference>
<dbReference type="PRINTS" id="PR00185">
    <property type="entry name" value="EUKARYTPORIN"/>
</dbReference>
<dbReference type="HOGENOM" id="CLU_044399_0_1_1"/>
<name>I2GZ54_HENB6</name>
<evidence type="ECO:0000256" key="2">
    <source>
        <dbReference type="ARBA" id="ARBA00022452"/>
    </source>
</evidence>
<protein>
    <recommendedName>
        <fullName evidence="6">Mitochondrial outer membrane protein porin</fullName>
    </recommendedName>
</protein>
<dbReference type="CDD" id="cd07306">
    <property type="entry name" value="Porin3_VDAC"/>
    <property type="match status" value="1"/>
</dbReference>
<dbReference type="KEGG" id="tbl:TBLA_0B05800"/>
<dbReference type="InterPro" id="IPR027246">
    <property type="entry name" value="Porin_Euk/Tom40"/>
</dbReference>
<dbReference type="GO" id="GO:0046930">
    <property type="term" value="C:pore complex"/>
    <property type="evidence" value="ECO:0007669"/>
    <property type="project" value="UniProtKB-KW"/>
</dbReference>
<keyword evidence="3" id="KW-0406">Ion transport</keyword>
<evidence type="ECO:0000313" key="4">
    <source>
        <dbReference type="EMBL" id="CCH59406.1"/>
    </source>
</evidence>
<proteinExistence type="inferred from homology"/>
<dbReference type="GO" id="GO:0005741">
    <property type="term" value="C:mitochondrial outer membrane"/>
    <property type="evidence" value="ECO:0007669"/>
    <property type="project" value="EnsemblFungi"/>
</dbReference>
<dbReference type="EMBL" id="HE806317">
    <property type="protein sequence ID" value="CCH59406.1"/>
    <property type="molecule type" value="Genomic_DNA"/>
</dbReference>
<dbReference type="Proteomes" id="UP000002866">
    <property type="component" value="Chromosome 2"/>
</dbReference>
<dbReference type="STRING" id="1071380.I2GZ54"/>
<dbReference type="AlphaFoldDB" id="I2GZ54"/>
<dbReference type="GO" id="GO:0008308">
    <property type="term" value="F:voltage-gated monoatomic anion channel activity"/>
    <property type="evidence" value="ECO:0007669"/>
    <property type="project" value="InterPro"/>
</dbReference>
<dbReference type="RefSeq" id="XP_004178925.1">
    <property type="nucleotide sequence ID" value="XM_004178877.1"/>
</dbReference>
<organism evidence="4 5">
    <name type="scientific">Henningerozyma blattae (strain ATCC 34711 / CBS 6284 / DSM 70876 / NBRC 10599 / NRRL Y-10934 / UCD 77-7)</name>
    <name type="common">Yeast</name>
    <name type="synonym">Tetrapisispora blattae</name>
    <dbReference type="NCBI Taxonomy" id="1071380"/>
    <lineage>
        <taxon>Eukaryota</taxon>
        <taxon>Fungi</taxon>
        <taxon>Dikarya</taxon>
        <taxon>Ascomycota</taxon>
        <taxon>Saccharomycotina</taxon>
        <taxon>Saccharomycetes</taxon>
        <taxon>Saccharomycetales</taxon>
        <taxon>Saccharomycetaceae</taxon>
        <taxon>Henningerozyma</taxon>
    </lineage>
</organism>
<keyword evidence="2" id="KW-0472">Membrane</keyword>
<dbReference type="GO" id="GO:0015288">
    <property type="term" value="F:porin activity"/>
    <property type="evidence" value="ECO:0007669"/>
    <property type="project" value="UniProtKB-KW"/>
</dbReference>
<accession>I2GZ54</accession>
<sequence length="293" mass="31189">MAPPFFSGISKDINGLLNNDFYHSQVAQVEVSTTASNGVKFNVKAKQPAKDAPLNASIESKFFDKASGLNLTQSWSNSNNLTTKLELAELTPGLKTELQTSLIPNISKNAKLNLSFVQQYFAAKGSFDLLKSPVFVGDLTVAHDGIVAGAEFGYDISQGNLSRYALALGYNSKEYTLTCSTNNKNLTSVSFFQKVSPILQVGAKATTSSNPAPAASGSTASSSNQSVNIEFATKYNPDTTSQIKAKLNDNGALALSYKQTLQKGISLGFGTSFNVLKLSEPVHQLGVSLSFTS</sequence>
<dbReference type="OMA" id="KPCCSHE"/>
<evidence type="ECO:0008006" key="6">
    <source>
        <dbReference type="Google" id="ProtNLM"/>
    </source>
</evidence>
<evidence type="ECO:0000256" key="3">
    <source>
        <dbReference type="ARBA" id="ARBA00023114"/>
    </source>
</evidence>
<dbReference type="FunCoup" id="I2GZ54">
    <property type="interactions" value="1136"/>
</dbReference>
<dbReference type="OrthoDB" id="7827681at2759"/>
<dbReference type="InParanoid" id="I2GZ54"/>
<keyword evidence="5" id="KW-1185">Reference proteome</keyword>
<dbReference type="GO" id="GO:0045454">
    <property type="term" value="P:cell redox homeostasis"/>
    <property type="evidence" value="ECO:0007669"/>
    <property type="project" value="EnsemblFungi"/>
</dbReference>
<reference evidence="4 5" key="1">
    <citation type="journal article" date="2011" name="Proc. Natl. Acad. Sci. U.S.A.">
        <title>Evolutionary erosion of yeast sex chromosomes by mating-type switching accidents.</title>
        <authorList>
            <person name="Gordon J.L."/>
            <person name="Armisen D."/>
            <person name="Proux-Wera E."/>
            <person name="Oheigeartaigh S.S."/>
            <person name="Byrne K.P."/>
            <person name="Wolfe K.H."/>
        </authorList>
    </citation>
    <scope>NUCLEOTIDE SEQUENCE [LARGE SCALE GENOMIC DNA]</scope>
    <source>
        <strain evidence="5">ATCC 34711 / CBS 6284 / DSM 70876 / NBRC 10599 / NRRL Y-10934 / UCD 77-7</strain>
    </source>
</reference>
<dbReference type="GeneID" id="14494705"/>
<gene>
    <name evidence="4" type="primary">TBLA0B05800</name>
    <name evidence="4" type="ORF">TBLA_0B05800</name>
</gene>
<keyword evidence="3" id="KW-0626">Porin</keyword>
<dbReference type="GO" id="GO:0051027">
    <property type="term" value="P:DNA transport"/>
    <property type="evidence" value="ECO:0007669"/>
    <property type="project" value="EnsemblFungi"/>
</dbReference>
<dbReference type="PANTHER" id="PTHR11743">
    <property type="entry name" value="VOLTAGE-DEPENDENT ANION-SELECTIVE CHANNEL"/>
    <property type="match status" value="1"/>
</dbReference>
<dbReference type="InterPro" id="IPR001925">
    <property type="entry name" value="Porin_Euk"/>
</dbReference>
<dbReference type="InterPro" id="IPR023614">
    <property type="entry name" value="Porin_dom_sf"/>
</dbReference>